<keyword evidence="2" id="KW-0560">Oxidoreductase</keyword>
<dbReference type="NCBIfam" id="NF001933">
    <property type="entry name" value="PRK00711.1"/>
    <property type="match status" value="1"/>
</dbReference>
<proteinExistence type="inferred from homology"/>
<organism evidence="4 5">
    <name type="scientific">Alcaligenes endophyticus</name>
    <dbReference type="NCBI Taxonomy" id="1929088"/>
    <lineage>
        <taxon>Bacteria</taxon>
        <taxon>Pseudomonadati</taxon>
        <taxon>Pseudomonadota</taxon>
        <taxon>Betaproteobacteria</taxon>
        <taxon>Burkholderiales</taxon>
        <taxon>Alcaligenaceae</taxon>
        <taxon>Alcaligenes</taxon>
    </lineage>
</organism>
<evidence type="ECO:0000313" key="5">
    <source>
        <dbReference type="Proteomes" id="UP001168613"/>
    </source>
</evidence>
<dbReference type="PANTHER" id="PTHR13847">
    <property type="entry name" value="SARCOSINE DEHYDROGENASE-RELATED"/>
    <property type="match status" value="1"/>
</dbReference>
<sequence>MKVVVLGSGIIGVSTAWWLRQAGHEVVVVDRRSGPAQETSRANGGQISVSYAEPWANPQAPWQIVKWMLDSQAPLLFKPRLSLHQWQWCWHFLRQCMPSRLEPNIRALVTMAEYSRHNLQQLRDQLGLRYHQQQRGIITFYRDEAEFEASQRMSDLMRDLGIDRRIMSTDELLQLEPALAHGAHSIAGGDYTLEDESGDAHLFTLELAKQAVAQGVQFLFQHQVSRLVAEQGDIKSVELIDPDGAYVHQRADAYVVAMGSFSPSVLKPLGVPCMVYPAKGYSLSFTILDIEAAPSVSLTDKQHKVVYSRLGNRLRMAGTAELASYSRALSDKRIEFMRQQAAELFPNALDFDNVQYWAGLRPATPSNVPLIGQARIRNLYLNTGHGTLGWTMGVGSGRALADIISGRKPEPEFPFLS</sequence>
<dbReference type="PANTHER" id="PTHR13847:SF280">
    <property type="entry name" value="D-AMINO ACID DEHYDROGENASE"/>
    <property type="match status" value="1"/>
</dbReference>
<feature type="domain" description="FAD dependent oxidoreductase" evidence="3">
    <location>
        <begin position="2"/>
        <end position="402"/>
    </location>
</feature>
<dbReference type="SUPFAM" id="SSF51905">
    <property type="entry name" value="FAD/NAD(P)-binding domain"/>
    <property type="match status" value="1"/>
</dbReference>
<dbReference type="InterPro" id="IPR006076">
    <property type="entry name" value="FAD-dep_OxRdtase"/>
</dbReference>
<evidence type="ECO:0000313" key="4">
    <source>
        <dbReference type="EMBL" id="MDN4121003.1"/>
    </source>
</evidence>
<dbReference type="Pfam" id="PF01266">
    <property type="entry name" value="DAO"/>
    <property type="match status" value="1"/>
</dbReference>
<dbReference type="InterPro" id="IPR036188">
    <property type="entry name" value="FAD/NAD-bd_sf"/>
</dbReference>
<comment type="caution">
    <text evidence="4">The sequence shown here is derived from an EMBL/GenBank/DDBJ whole genome shotgun (WGS) entry which is preliminary data.</text>
</comment>
<dbReference type="EMBL" id="JAJHNU010000001">
    <property type="protein sequence ID" value="MDN4121003.1"/>
    <property type="molecule type" value="Genomic_DNA"/>
</dbReference>
<evidence type="ECO:0000259" key="3">
    <source>
        <dbReference type="Pfam" id="PF01266"/>
    </source>
</evidence>
<protein>
    <submittedName>
        <fullName evidence="4">D-amino acid dehydrogenase</fullName>
    </submittedName>
</protein>
<accession>A0ABT8EI87</accession>
<reference evidence="4" key="1">
    <citation type="submission" date="2021-11" db="EMBL/GenBank/DDBJ databases">
        <title>Draft genome sequence of Alcaligenes endophyticus type strain CCUG 75668T.</title>
        <authorList>
            <person name="Salva-Serra F."/>
            <person name="Duran R.E."/>
            <person name="Seeger M."/>
            <person name="Moore E.R.B."/>
            <person name="Jaen-Luchoro D."/>
        </authorList>
    </citation>
    <scope>NUCLEOTIDE SEQUENCE</scope>
    <source>
        <strain evidence="4">CCUG 75668</strain>
    </source>
</reference>
<dbReference type="Proteomes" id="UP001168613">
    <property type="component" value="Unassembled WGS sequence"/>
</dbReference>
<name>A0ABT8EI87_9BURK</name>
<dbReference type="RefSeq" id="WP_266125000.1">
    <property type="nucleotide sequence ID" value="NZ_JAJHNU010000001.1"/>
</dbReference>
<keyword evidence="5" id="KW-1185">Reference proteome</keyword>
<dbReference type="Gene3D" id="3.30.9.10">
    <property type="entry name" value="D-Amino Acid Oxidase, subunit A, domain 2"/>
    <property type="match status" value="1"/>
</dbReference>
<dbReference type="SUPFAM" id="SSF54373">
    <property type="entry name" value="FAD-linked reductases, C-terminal domain"/>
    <property type="match status" value="1"/>
</dbReference>
<evidence type="ECO:0000256" key="2">
    <source>
        <dbReference type="ARBA" id="ARBA00023002"/>
    </source>
</evidence>
<comment type="similarity">
    <text evidence="1">Belongs to the DadA oxidoreductase family.</text>
</comment>
<gene>
    <name evidence="4" type="ORF">LMS43_06860</name>
</gene>
<dbReference type="Gene3D" id="3.50.50.60">
    <property type="entry name" value="FAD/NAD(P)-binding domain"/>
    <property type="match status" value="2"/>
</dbReference>
<evidence type="ECO:0000256" key="1">
    <source>
        <dbReference type="ARBA" id="ARBA00009410"/>
    </source>
</evidence>